<sequence length="336" mass="38220">MSRKPKWVSWRSGRKKQRKRFQGQERELLQVRGASVQLKKALMSQRHAPPPSHSQALAPRQSALGCRCSSSSVIEDPTVRHLSPFNLKIMYMRAYPCRAEPKLTQSSSRRTSRNRFCMSQKKKKKTLRHESRVREKKAGRSQCSAKLKKSLQAKFHHLFGCRDFQVRIRGMGTDILRFVLMRYFIRVCKLMAINLRKGPKVCTLSHTITCKEGREGRSSVRQILSDRADHGRLDPGGQNFLPATTKTHLHGCCVSLPPLHAGSLPSPFLEHSMPHPCFPPDPINRPPKVPMIWRPRAAQGQPPSPPSSSWYSAQHVFSTTPARGCSKFRGNFQKTI</sequence>
<feature type="region of interest" description="Disordered" evidence="1">
    <location>
        <begin position="1"/>
        <end position="25"/>
    </location>
</feature>
<feature type="region of interest" description="Disordered" evidence="1">
    <location>
        <begin position="41"/>
        <end position="60"/>
    </location>
</feature>
<protein>
    <submittedName>
        <fullName evidence="2">Uncharacterized protein</fullName>
    </submittedName>
</protein>
<dbReference type="VEuPathDB" id="FungiDB:VP01_297g3"/>
<name>A0A0L6V0P1_9BASI</name>
<evidence type="ECO:0000313" key="2">
    <source>
        <dbReference type="EMBL" id="KNZ54319.1"/>
    </source>
</evidence>
<dbReference type="AlphaFoldDB" id="A0A0L6V0P1"/>
<gene>
    <name evidence="2" type="ORF">VP01_297g3</name>
</gene>
<dbReference type="EMBL" id="LAVV01007923">
    <property type="protein sequence ID" value="KNZ54319.1"/>
    <property type="molecule type" value="Genomic_DNA"/>
</dbReference>
<reference evidence="2 3" key="1">
    <citation type="submission" date="2015-08" db="EMBL/GenBank/DDBJ databases">
        <title>Next Generation Sequencing and Analysis of the Genome of Puccinia sorghi L Schw, the Causal Agent of Maize Common Rust.</title>
        <authorList>
            <person name="Rochi L."/>
            <person name="Burguener G."/>
            <person name="Darino M."/>
            <person name="Turjanski A."/>
            <person name="Kreff E."/>
            <person name="Dieguez M.J."/>
            <person name="Sacco F."/>
        </authorList>
    </citation>
    <scope>NUCLEOTIDE SEQUENCE [LARGE SCALE GENOMIC DNA]</scope>
    <source>
        <strain evidence="2 3">RO10H11247</strain>
    </source>
</reference>
<feature type="compositionally biased region" description="Basic and acidic residues" evidence="1">
    <location>
        <begin position="128"/>
        <end position="138"/>
    </location>
</feature>
<accession>A0A0L6V0P1</accession>
<feature type="compositionally biased region" description="Basic residues" evidence="1">
    <location>
        <begin position="1"/>
        <end position="21"/>
    </location>
</feature>
<dbReference type="Proteomes" id="UP000037035">
    <property type="component" value="Unassembled WGS sequence"/>
</dbReference>
<evidence type="ECO:0000256" key="1">
    <source>
        <dbReference type="SAM" id="MobiDB-lite"/>
    </source>
</evidence>
<evidence type="ECO:0000313" key="3">
    <source>
        <dbReference type="Proteomes" id="UP000037035"/>
    </source>
</evidence>
<feature type="region of interest" description="Disordered" evidence="1">
    <location>
        <begin position="102"/>
        <end position="141"/>
    </location>
</feature>
<comment type="caution">
    <text evidence="2">The sequence shown here is derived from an EMBL/GenBank/DDBJ whole genome shotgun (WGS) entry which is preliminary data.</text>
</comment>
<organism evidence="2 3">
    <name type="scientific">Puccinia sorghi</name>
    <dbReference type="NCBI Taxonomy" id="27349"/>
    <lineage>
        <taxon>Eukaryota</taxon>
        <taxon>Fungi</taxon>
        <taxon>Dikarya</taxon>
        <taxon>Basidiomycota</taxon>
        <taxon>Pucciniomycotina</taxon>
        <taxon>Pucciniomycetes</taxon>
        <taxon>Pucciniales</taxon>
        <taxon>Pucciniaceae</taxon>
        <taxon>Puccinia</taxon>
    </lineage>
</organism>
<keyword evidence="3" id="KW-1185">Reference proteome</keyword>
<proteinExistence type="predicted"/>